<feature type="region of interest" description="Disordered" evidence="5">
    <location>
        <begin position="1"/>
        <end position="24"/>
    </location>
</feature>
<protein>
    <recommendedName>
        <fullName evidence="3">Synaptic plasticity regulator PANTS</fullName>
    </recommendedName>
    <alternativeName>
        <fullName evidence="4">Plasticity-associated neural transcript short</fullName>
    </alternativeName>
</protein>
<comment type="subcellular location">
    <subcellularLocation>
        <location evidence="2">Synaptic cleft</location>
    </subcellularLocation>
</comment>
<evidence type="ECO:0000256" key="5">
    <source>
        <dbReference type="SAM" id="MobiDB-lite"/>
    </source>
</evidence>
<proteinExistence type="inferred from homology"/>
<evidence type="ECO:0000256" key="2">
    <source>
        <dbReference type="ARBA" id="ARBA00043942"/>
    </source>
</evidence>
<evidence type="ECO:0000313" key="7">
    <source>
        <dbReference type="Proteomes" id="UP000053825"/>
    </source>
</evidence>
<evidence type="ECO:0000256" key="3">
    <source>
        <dbReference type="ARBA" id="ARBA00044072"/>
    </source>
</evidence>
<organism evidence="6 7">
    <name type="scientific">Habropoda laboriosa</name>
    <dbReference type="NCBI Taxonomy" id="597456"/>
    <lineage>
        <taxon>Eukaryota</taxon>
        <taxon>Metazoa</taxon>
        <taxon>Ecdysozoa</taxon>
        <taxon>Arthropoda</taxon>
        <taxon>Hexapoda</taxon>
        <taxon>Insecta</taxon>
        <taxon>Pterygota</taxon>
        <taxon>Neoptera</taxon>
        <taxon>Endopterygota</taxon>
        <taxon>Hymenoptera</taxon>
        <taxon>Apocrita</taxon>
        <taxon>Aculeata</taxon>
        <taxon>Apoidea</taxon>
        <taxon>Anthophila</taxon>
        <taxon>Apidae</taxon>
        <taxon>Habropoda</taxon>
    </lineage>
</organism>
<dbReference type="STRING" id="597456.A0A0L7R171"/>
<dbReference type="AlphaFoldDB" id="A0A0L7R171"/>
<dbReference type="Pfam" id="PF11326">
    <property type="entry name" value="PANTS-like"/>
    <property type="match status" value="1"/>
</dbReference>
<accession>A0A0L7R171</accession>
<name>A0A0L7R171_9HYME</name>
<evidence type="ECO:0000313" key="6">
    <source>
        <dbReference type="EMBL" id="KOC64589.1"/>
    </source>
</evidence>
<dbReference type="GO" id="GO:0043083">
    <property type="term" value="C:synaptic cleft"/>
    <property type="evidence" value="ECO:0007669"/>
    <property type="project" value="UniProtKB-SubCell"/>
</dbReference>
<evidence type="ECO:0000256" key="1">
    <source>
        <dbReference type="ARBA" id="ARBA00006412"/>
    </source>
</evidence>
<dbReference type="OrthoDB" id="5946508at2759"/>
<feature type="compositionally biased region" description="Polar residues" evidence="5">
    <location>
        <begin position="1"/>
        <end position="14"/>
    </location>
</feature>
<dbReference type="PANTHER" id="PTHR28052">
    <property type="entry name" value="UPF0545 PROTEIN C22ORF39"/>
    <property type="match status" value="1"/>
</dbReference>
<dbReference type="PANTHER" id="PTHR28052:SF1">
    <property type="entry name" value="UPF0545 PROTEIN C22ORF39"/>
    <property type="match status" value="1"/>
</dbReference>
<sequence length="88" mass="10601">MSESENVSKNATPQEETKKETTSVEDKYTWMVRPCEIYKDEYNDCTSIRARFHQYFVFGEPINCKQWNTDYKNCKKWNTYKSKEAYVS</sequence>
<dbReference type="EMBL" id="KQ414668">
    <property type="protein sequence ID" value="KOC64589.1"/>
    <property type="molecule type" value="Genomic_DNA"/>
</dbReference>
<keyword evidence="7" id="KW-1185">Reference proteome</keyword>
<evidence type="ECO:0000256" key="4">
    <source>
        <dbReference type="ARBA" id="ARBA00044235"/>
    </source>
</evidence>
<feature type="compositionally biased region" description="Basic and acidic residues" evidence="5">
    <location>
        <begin position="15"/>
        <end position="24"/>
    </location>
</feature>
<dbReference type="Proteomes" id="UP000053825">
    <property type="component" value="Unassembled WGS sequence"/>
</dbReference>
<comment type="similarity">
    <text evidence="1">Belongs to the UPF0545 family.</text>
</comment>
<dbReference type="InterPro" id="IPR021475">
    <property type="entry name" value="Pants/Emi1-like"/>
</dbReference>
<gene>
    <name evidence="6" type="ORF">WH47_12053</name>
</gene>
<reference evidence="6 7" key="1">
    <citation type="submission" date="2015-07" db="EMBL/GenBank/DDBJ databases">
        <title>The genome of Habropoda laboriosa.</title>
        <authorList>
            <person name="Pan H."/>
            <person name="Kapheim K."/>
        </authorList>
    </citation>
    <scope>NUCLEOTIDE SEQUENCE [LARGE SCALE GENOMIC DNA]</scope>
    <source>
        <strain evidence="6">0110345459</strain>
    </source>
</reference>